<keyword evidence="5" id="KW-0862">Zinc</keyword>
<dbReference type="PANTHER" id="PTHR46539">
    <property type="entry name" value="E3 UBIQUITIN-PROTEIN LIGASE ATL42"/>
    <property type="match status" value="1"/>
</dbReference>
<proteinExistence type="predicted"/>
<evidence type="ECO:0000256" key="2">
    <source>
        <dbReference type="ARBA" id="ARBA00022692"/>
    </source>
</evidence>
<sequence>MLNSHVGVRFLLSMAPLGSPSPLGIITQPDNGGESLLIGTPMLSSSFRPSIVVIIGVLTTIFSLTFFLLLYVKRCKQFILVGEGGEIPQEPSETPPFPRTYSSIDRLLIEAFPMLSFASHPLSNSGVDRLLVEALPMFTFASLQGIKEGLECAVCLCQFEDNDILRLLPKCQHAFHVDCVDLWLASHSTCPLCRHCVSQEDLILVEKSVSSRHSLEALQQELAPIVAPPPLNSSLLGTLSSKEVIVPAENPDAAVVVPLKPETTTRRDGLLLDDPLVDRITDSAKSFVPCRRFAHRIVISDVFMRERWSDFAAKDVLFLNTQLLFGLNDRLSVSRMSSCSRKSFLSPLNLNLQTISPCRPDFILTDGRRFSSSSANRKEVLSSPSRAGKDFGQMNVNVQSSGVAKNLSPHTPRDATTMASMGATMGLEPSRQSTSQLPGITDRPPLPPGVKPKYDFEGKDAQFFNRAFSLGRMGWLDLDERLHMGSGQTSLSVVGTSVEQIAPSGGRKDFVGSKFPEGPQTVISEKKRKWLLIARKTLNQLLGHEKRIVPSNIAIGPKI</sequence>
<evidence type="ECO:0000259" key="11">
    <source>
        <dbReference type="PROSITE" id="PS50089"/>
    </source>
</evidence>
<name>A0ABP0W807_9BRYO</name>
<dbReference type="Pfam" id="PF13639">
    <property type="entry name" value="zf-RING_2"/>
    <property type="match status" value="1"/>
</dbReference>
<comment type="subcellular location">
    <subcellularLocation>
        <location evidence="1">Membrane</location>
    </subcellularLocation>
</comment>
<feature type="transmembrane region" description="Helical" evidence="10">
    <location>
        <begin position="51"/>
        <end position="72"/>
    </location>
</feature>
<keyword evidence="2 10" id="KW-0812">Transmembrane</keyword>
<dbReference type="SMART" id="SM00184">
    <property type="entry name" value="RING"/>
    <property type="match status" value="1"/>
</dbReference>
<evidence type="ECO:0000313" key="13">
    <source>
        <dbReference type="Proteomes" id="UP001497444"/>
    </source>
</evidence>
<evidence type="ECO:0000256" key="9">
    <source>
        <dbReference type="SAM" id="MobiDB-lite"/>
    </source>
</evidence>
<keyword evidence="13" id="KW-1185">Reference proteome</keyword>
<feature type="domain" description="RING-type" evidence="11">
    <location>
        <begin position="152"/>
        <end position="194"/>
    </location>
</feature>
<evidence type="ECO:0000256" key="5">
    <source>
        <dbReference type="ARBA" id="ARBA00022833"/>
    </source>
</evidence>
<evidence type="ECO:0000256" key="7">
    <source>
        <dbReference type="ARBA" id="ARBA00023136"/>
    </source>
</evidence>
<evidence type="ECO:0000256" key="4">
    <source>
        <dbReference type="ARBA" id="ARBA00022771"/>
    </source>
</evidence>
<keyword evidence="4 8" id="KW-0863">Zinc-finger</keyword>
<dbReference type="Gene3D" id="3.30.40.10">
    <property type="entry name" value="Zinc/RING finger domain, C3HC4 (zinc finger)"/>
    <property type="match status" value="1"/>
</dbReference>
<accession>A0ABP0W807</accession>
<gene>
    <name evidence="12" type="ORF">CSSPJE1EN1_LOCUS8127</name>
</gene>
<dbReference type="PROSITE" id="PS50089">
    <property type="entry name" value="ZF_RING_2"/>
    <property type="match status" value="1"/>
</dbReference>
<dbReference type="SUPFAM" id="SSF57850">
    <property type="entry name" value="RING/U-box"/>
    <property type="match status" value="1"/>
</dbReference>
<dbReference type="InterPro" id="IPR001841">
    <property type="entry name" value="Znf_RING"/>
</dbReference>
<feature type="region of interest" description="Disordered" evidence="9">
    <location>
        <begin position="428"/>
        <end position="447"/>
    </location>
</feature>
<evidence type="ECO:0000256" key="1">
    <source>
        <dbReference type="ARBA" id="ARBA00004370"/>
    </source>
</evidence>
<reference evidence="12" key="1">
    <citation type="submission" date="2024-02" db="EMBL/GenBank/DDBJ databases">
        <authorList>
            <consortium name="ELIXIR-Norway"/>
            <consortium name="Elixir Norway"/>
        </authorList>
    </citation>
    <scope>NUCLEOTIDE SEQUENCE</scope>
</reference>
<keyword evidence="7 10" id="KW-0472">Membrane</keyword>
<organism evidence="12 13">
    <name type="scientific">Sphagnum jensenii</name>
    <dbReference type="NCBI Taxonomy" id="128206"/>
    <lineage>
        <taxon>Eukaryota</taxon>
        <taxon>Viridiplantae</taxon>
        <taxon>Streptophyta</taxon>
        <taxon>Embryophyta</taxon>
        <taxon>Bryophyta</taxon>
        <taxon>Sphagnophytina</taxon>
        <taxon>Sphagnopsida</taxon>
        <taxon>Sphagnales</taxon>
        <taxon>Sphagnaceae</taxon>
        <taxon>Sphagnum</taxon>
    </lineage>
</organism>
<dbReference type="Proteomes" id="UP001497444">
    <property type="component" value="Chromosome 15"/>
</dbReference>
<evidence type="ECO:0000256" key="3">
    <source>
        <dbReference type="ARBA" id="ARBA00022723"/>
    </source>
</evidence>
<evidence type="ECO:0000256" key="10">
    <source>
        <dbReference type="SAM" id="Phobius"/>
    </source>
</evidence>
<keyword evidence="3" id="KW-0479">Metal-binding</keyword>
<evidence type="ECO:0000256" key="8">
    <source>
        <dbReference type="PROSITE-ProRule" id="PRU00175"/>
    </source>
</evidence>
<dbReference type="EMBL" id="OZ020110">
    <property type="protein sequence ID" value="CAK9262649.1"/>
    <property type="molecule type" value="Genomic_DNA"/>
</dbReference>
<protein>
    <recommendedName>
        <fullName evidence="11">RING-type domain-containing protein</fullName>
    </recommendedName>
</protein>
<dbReference type="PANTHER" id="PTHR46539:SF1">
    <property type="entry name" value="E3 UBIQUITIN-PROTEIN LIGASE ATL42"/>
    <property type="match status" value="1"/>
</dbReference>
<evidence type="ECO:0000256" key="6">
    <source>
        <dbReference type="ARBA" id="ARBA00022989"/>
    </source>
</evidence>
<keyword evidence="6 10" id="KW-1133">Transmembrane helix</keyword>
<dbReference type="InterPro" id="IPR013083">
    <property type="entry name" value="Znf_RING/FYVE/PHD"/>
</dbReference>
<dbReference type="CDD" id="cd16461">
    <property type="entry name" value="RING-H2_EL5-like"/>
    <property type="match status" value="1"/>
</dbReference>
<evidence type="ECO:0000313" key="12">
    <source>
        <dbReference type="EMBL" id="CAK9262649.1"/>
    </source>
</evidence>